<protein>
    <submittedName>
        <fullName evidence="1">Uncharacterized protein</fullName>
    </submittedName>
</protein>
<dbReference type="Proteomes" id="UP000770661">
    <property type="component" value="Unassembled WGS sequence"/>
</dbReference>
<dbReference type="AlphaFoldDB" id="A0A8J4Y435"/>
<proteinExistence type="predicted"/>
<evidence type="ECO:0000313" key="1">
    <source>
        <dbReference type="EMBL" id="KAG0717224.1"/>
    </source>
</evidence>
<gene>
    <name evidence="1" type="ORF">GWK47_054882</name>
</gene>
<evidence type="ECO:0000313" key="2">
    <source>
        <dbReference type="Proteomes" id="UP000770661"/>
    </source>
</evidence>
<sequence length="151" mass="16215">MASRAWGEARARWLFWGAKNGSLDKGRPGPCKVGSGYHQCDPGSFSVLAPPRVPRPLGAFPCERFPPVSRFFCKDLRGGETPVKEDFFAGIFRSGKRLPLTFLFPSSVSWRSGSPPSVDHTSLSPAFGGVCRALSPPVSFGVPPPEGSPLP</sequence>
<name>A0A8J4Y435_CHIOP</name>
<accession>A0A8J4Y435</accession>
<keyword evidence="2" id="KW-1185">Reference proteome</keyword>
<dbReference type="EMBL" id="JACEEZ010017999">
    <property type="protein sequence ID" value="KAG0717224.1"/>
    <property type="molecule type" value="Genomic_DNA"/>
</dbReference>
<organism evidence="1 2">
    <name type="scientific">Chionoecetes opilio</name>
    <name type="common">Atlantic snow crab</name>
    <name type="synonym">Cancer opilio</name>
    <dbReference type="NCBI Taxonomy" id="41210"/>
    <lineage>
        <taxon>Eukaryota</taxon>
        <taxon>Metazoa</taxon>
        <taxon>Ecdysozoa</taxon>
        <taxon>Arthropoda</taxon>
        <taxon>Crustacea</taxon>
        <taxon>Multicrustacea</taxon>
        <taxon>Malacostraca</taxon>
        <taxon>Eumalacostraca</taxon>
        <taxon>Eucarida</taxon>
        <taxon>Decapoda</taxon>
        <taxon>Pleocyemata</taxon>
        <taxon>Brachyura</taxon>
        <taxon>Eubrachyura</taxon>
        <taxon>Majoidea</taxon>
        <taxon>Majidae</taxon>
        <taxon>Chionoecetes</taxon>
    </lineage>
</organism>
<reference evidence="1" key="1">
    <citation type="submission" date="2020-07" db="EMBL/GenBank/DDBJ databases">
        <title>The High-quality genome of the commercially important snow crab, Chionoecetes opilio.</title>
        <authorList>
            <person name="Jeong J.-H."/>
            <person name="Ryu S."/>
        </authorList>
    </citation>
    <scope>NUCLEOTIDE SEQUENCE</scope>
    <source>
        <strain evidence="1">MADBK_172401_WGS</strain>
        <tissue evidence="1">Digestive gland</tissue>
    </source>
</reference>
<comment type="caution">
    <text evidence="1">The sequence shown here is derived from an EMBL/GenBank/DDBJ whole genome shotgun (WGS) entry which is preliminary data.</text>
</comment>